<protein>
    <recommendedName>
        <fullName evidence="8">Peptidase M3A/M3B catalytic domain-containing protein</fullName>
    </recommendedName>
</protein>
<keyword evidence="2 7" id="KW-0645">Protease</keyword>
<sequence>MQHARNCALREEVYRAYITRASSGDLDNTPIINQILKLRLEKVKLLNYNNYAE</sequence>
<gene>
    <name evidence="9" type="ORF">Gogos_012789</name>
</gene>
<keyword evidence="5 7" id="KW-0862">Zinc</keyword>
<name>A0A7J9BTQ3_GOSGO</name>
<accession>A0A7J9BTQ3</accession>
<evidence type="ECO:0000256" key="4">
    <source>
        <dbReference type="ARBA" id="ARBA00022801"/>
    </source>
</evidence>
<dbReference type="InterPro" id="IPR001567">
    <property type="entry name" value="Pept_M3A_M3B_dom"/>
</dbReference>
<dbReference type="AlphaFoldDB" id="A0A7J9BTQ3"/>
<dbReference type="Proteomes" id="UP000593579">
    <property type="component" value="Unassembled WGS sequence"/>
</dbReference>
<comment type="cofactor">
    <cofactor evidence="7">
        <name>Zn(2+)</name>
        <dbReference type="ChEBI" id="CHEBI:29105"/>
    </cofactor>
    <text evidence="7">Binds 1 zinc ion.</text>
</comment>
<evidence type="ECO:0000256" key="6">
    <source>
        <dbReference type="ARBA" id="ARBA00023049"/>
    </source>
</evidence>
<feature type="domain" description="Peptidase M3A/M3B catalytic" evidence="8">
    <location>
        <begin position="1"/>
        <end position="53"/>
    </location>
</feature>
<dbReference type="GO" id="GO:0006518">
    <property type="term" value="P:peptide metabolic process"/>
    <property type="evidence" value="ECO:0007669"/>
    <property type="project" value="TreeGrafter"/>
</dbReference>
<comment type="similarity">
    <text evidence="1 7">Belongs to the peptidase M3 family.</text>
</comment>
<evidence type="ECO:0000259" key="8">
    <source>
        <dbReference type="Pfam" id="PF01432"/>
    </source>
</evidence>
<dbReference type="Gene3D" id="1.10.1370.10">
    <property type="entry name" value="Neurolysin, domain 3"/>
    <property type="match status" value="1"/>
</dbReference>
<evidence type="ECO:0000256" key="5">
    <source>
        <dbReference type="ARBA" id="ARBA00022833"/>
    </source>
</evidence>
<evidence type="ECO:0000256" key="1">
    <source>
        <dbReference type="ARBA" id="ARBA00006040"/>
    </source>
</evidence>
<evidence type="ECO:0000256" key="3">
    <source>
        <dbReference type="ARBA" id="ARBA00022723"/>
    </source>
</evidence>
<dbReference type="GO" id="GO:0009507">
    <property type="term" value="C:chloroplast"/>
    <property type="evidence" value="ECO:0007669"/>
    <property type="project" value="TreeGrafter"/>
</dbReference>
<evidence type="ECO:0000313" key="10">
    <source>
        <dbReference type="Proteomes" id="UP000593579"/>
    </source>
</evidence>
<comment type="caution">
    <text evidence="9">The sequence shown here is derived from an EMBL/GenBank/DDBJ whole genome shotgun (WGS) entry which is preliminary data.</text>
</comment>
<dbReference type="OrthoDB" id="1001167at2759"/>
<evidence type="ECO:0000313" key="9">
    <source>
        <dbReference type="EMBL" id="MBA0739528.1"/>
    </source>
</evidence>
<evidence type="ECO:0000256" key="7">
    <source>
        <dbReference type="RuleBase" id="RU003435"/>
    </source>
</evidence>
<keyword evidence="3 7" id="KW-0479">Metal-binding</keyword>
<keyword evidence="6 7" id="KW-0482">Metalloprotease</keyword>
<dbReference type="GO" id="GO:0006508">
    <property type="term" value="P:proteolysis"/>
    <property type="evidence" value="ECO:0007669"/>
    <property type="project" value="UniProtKB-KW"/>
</dbReference>
<keyword evidence="4 7" id="KW-0378">Hydrolase</keyword>
<dbReference type="InterPro" id="IPR045090">
    <property type="entry name" value="Pept_M3A_M3B"/>
</dbReference>
<evidence type="ECO:0000256" key="2">
    <source>
        <dbReference type="ARBA" id="ARBA00022670"/>
    </source>
</evidence>
<keyword evidence="10" id="KW-1185">Reference proteome</keyword>
<dbReference type="Pfam" id="PF01432">
    <property type="entry name" value="Peptidase_M3"/>
    <property type="match status" value="1"/>
</dbReference>
<dbReference type="PANTHER" id="PTHR11804">
    <property type="entry name" value="PROTEASE M3 THIMET OLIGOPEPTIDASE-RELATED"/>
    <property type="match status" value="1"/>
</dbReference>
<reference evidence="9 10" key="1">
    <citation type="journal article" date="2019" name="Genome Biol. Evol.">
        <title>Insights into the evolution of the New World diploid cottons (Gossypium, subgenus Houzingenia) based on genome sequencing.</title>
        <authorList>
            <person name="Grover C.E."/>
            <person name="Arick M.A. 2nd"/>
            <person name="Thrash A."/>
            <person name="Conover J.L."/>
            <person name="Sanders W.S."/>
            <person name="Peterson D.G."/>
            <person name="Frelichowski J.E."/>
            <person name="Scheffler J.A."/>
            <person name="Scheffler B.E."/>
            <person name="Wendel J.F."/>
        </authorList>
    </citation>
    <scope>NUCLEOTIDE SEQUENCE [LARGE SCALE GENOMIC DNA]</scope>
    <source>
        <strain evidence="9">5</strain>
        <tissue evidence="9">Leaf</tissue>
    </source>
</reference>
<organism evidence="9 10">
    <name type="scientific">Gossypium gossypioides</name>
    <name type="common">Mexican cotton</name>
    <name type="synonym">Selera gossypioides</name>
    <dbReference type="NCBI Taxonomy" id="34282"/>
    <lineage>
        <taxon>Eukaryota</taxon>
        <taxon>Viridiplantae</taxon>
        <taxon>Streptophyta</taxon>
        <taxon>Embryophyta</taxon>
        <taxon>Tracheophyta</taxon>
        <taxon>Spermatophyta</taxon>
        <taxon>Magnoliopsida</taxon>
        <taxon>eudicotyledons</taxon>
        <taxon>Gunneridae</taxon>
        <taxon>Pentapetalae</taxon>
        <taxon>rosids</taxon>
        <taxon>malvids</taxon>
        <taxon>Malvales</taxon>
        <taxon>Malvaceae</taxon>
        <taxon>Malvoideae</taxon>
        <taxon>Gossypium</taxon>
    </lineage>
</organism>
<dbReference type="EMBL" id="JABEZY010000006">
    <property type="protein sequence ID" value="MBA0739528.1"/>
    <property type="molecule type" value="Genomic_DNA"/>
</dbReference>
<feature type="non-terminal residue" evidence="9">
    <location>
        <position position="53"/>
    </location>
</feature>
<proteinExistence type="inferred from homology"/>
<dbReference type="GO" id="GO:0004222">
    <property type="term" value="F:metalloendopeptidase activity"/>
    <property type="evidence" value="ECO:0007669"/>
    <property type="project" value="InterPro"/>
</dbReference>
<dbReference type="InterPro" id="IPR024077">
    <property type="entry name" value="Neurolysin/TOP_dom2"/>
</dbReference>
<dbReference type="PANTHER" id="PTHR11804:SF83">
    <property type="entry name" value="LD37516P"/>
    <property type="match status" value="1"/>
</dbReference>
<dbReference type="GO" id="GO:0046872">
    <property type="term" value="F:metal ion binding"/>
    <property type="evidence" value="ECO:0007669"/>
    <property type="project" value="UniProtKB-UniRule"/>
</dbReference>
<dbReference type="SUPFAM" id="SSF55486">
    <property type="entry name" value="Metalloproteases ('zincins'), catalytic domain"/>
    <property type="match status" value="1"/>
</dbReference>